<dbReference type="GO" id="GO:0005085">
    <property type="term" value="F:guanyl-nucleotide exchange factor activity"/>
    <property type="evidence" value="ECO:0000318"/>
    <property type="project" value="GO_Central"/>
</dbReference>
<dbReference type="InterPro" id="IPR018490">
    <property type="entry name" value="cNMP-bd_dom_sf"/>
</dbReference>
<dbReference type="Pfam" id="PF00027">
    <property type="entry name" value="cNMP_binding"/>
    <property type="match status" value="2"/>
</dbReference>
<feature type="compositionally biased region" description="Polar residues" evidence="1">
    <location>
        <begin position="1"/>
        <end position="12"/>
    </location>
</feature>
<keyword evidence="3" id="KW-1185">Reference proteome</keyword>
<dbReference type="InterPro" id="IPR036964">
    <property type="entry name" value="RASGEF_cat_dom_sf"/>
</dbReference>
<proteinExistence type="predicted"/>
<dbReference type="Pfam" id="PF00618">
    <property type="entry name" value="RasGEF_N"/>
    <property type="match status" value="1"/>
</dbReference>
<dbReference type="OrthoDB" id="21144at2759"/>
<dbReference type="Proteomes" id="UP000005239">
    <property type="component" value="Unassembled WGS sequence"/>
</dbReference>
<evidence type="ECO:0000313" key="2">
    <source>
        <dbReference type="EnsemblMetazoa" id="PPA08403.1"/>
    </source>
</evidence>
<dbReference type="PROSITE" id="PS50212">
    <property type="entry name" value="RASGEF_NTER"/>
    <property type="match status" value="1"/>
</dbReference>
<sequence length="1110" mass="125135">MERPFQQGNGHMSESFVRFADPPDHHHHRANGYAAHHNPHQQQQPQHRTTAYQQQQQQPHCALHNPDRSTALRPSIIPATDVLMRRMRRLPGFKDIPETLLFGLLAGSNGSADKLQEGVTLFEQGERTGFWYLLLSGQVEVYLPSRTHGLDATIPLNVLSAGSLFGELEVPVHTCSARTRKPSEFVRIAQSAFVNLYNKNADILHSIVLVMQDMVSEEKVPTPPLDGQYGMMSRQGFAGDIRPHALNDPFSDNGYERGVDVDQFGNDMEFTACDRVASLPQHETQSIVEFTNSMGLYSRLQEVGRILQREMATTDPKMNADRTIQGRHYMSSMIGAEMVDWLLNATLKTSTTGAALSRFQVAGMWQALLESDVIAHVSNEQYFADKQILYKWTHQTRPMRDPVEDTTDELTSAIFLLSTIGPDSLFRMILSKCPSERTPEELELVYEELLHVKALAHLSTMVKRELAAVIGIETHNNAGTVIFHQGDPGACWYIILRGAVDVSIRGKGVVCTLREGDDFGKLALVNESKRAATIILRDDEAQILRDVEANTVRLKEHGQDVLVLEKVFTPRGAVVQGRQESHCTYSVMAGLAEKMLEYLLETRIDAQEEDVTSVNPTLQDFLLTHPIYMPTNILCNSLKKYYTRHPMVTSIFPSTDVVIQEDTEQILTAKRRVVTFVALWVKTLGLHYFLDPSANSFIEELYCCVLEDAQTLPGMSPVLSRMKSCREARDRVMLSLSRHSQIVLDCGVYAPTSTAPHCLPIDTCRQVFRHPDASTFVLTVRMDKRVADVIEMCRPHIRSSASQEMLVLTEVKSNGERLVLAPNDISLPTMLTLNGKLFVSAREEVDHLMVHDGENGPIPSGTSVLDLYGSAELATQLGFFHMELFHATNELETIAQVFGRDAFPGHIPSNLDLLLRRFNEVQYWATTEVLVSPAPKRVQSLRKLIKIAHYSKQQGDLLSLFAIVLGLSNVAVSRLSMTWEKLPSRVKRMFSELESLLDPTRNHRAYRSLIAKMQPPFVPFIPLLLKDLTFIHEGNKTFFNGLVNFEKMHMIANVIRTFKECKASASGVTGILHRDEKPDSQLHIRNLRVIDDQRRLLEMSYLIEPKMSKR</sequence>
<gene>
    <name evidence="2" type="primary">WBGene00097957</name>
</gene>
<dbReference type="SMART" id="SM00049">
    <property type="entry name" value="DEP"/>
    <property type="match status" value="1"/>
</dbReference>
<dbReference type="InterPro" id="IPR008937">
    <property type="entry name" value="Ras-like_GEF"/>
</dbReference>
<evidence type="ECO:0000313" key="3">
    <source>
        <dbReference type="Proteomes" id="UP000005239"/>
    </source>
</evidence>
<dbReference type="PROSITE" id="PS00720">
    <property type="entry name" value="RASGEF"/>
    <property type="match status" value="1"/>
</dbReference>
<dbReference type="GO" id="GO:0005886">
    <property type="term" value="C:plasma membrane"/>
    <property type="evidence" value="ECO:0000318"/>
    <property type="project" value="GO_Central"/>
</dbReference>
<dbReference type="SUPFAM" id="SSF51206">
    <property type="entry name" value="cAMP-binding domain-like"/>
    <property type="match status" value="2"/>
</dbReference>
<dbReference type="InterPro" id="IPR000651">
    <property type="entry name" value="Ras-like_Gua-exchang_fac_N"/>
</dbReference>
<feature type="compositionally biased region" description="Low complexity" evidence="1">
    <location>
        <begin position="34"/>
        <end position="60"/>
    </location>
</feature>
<dbReference type="InterPro" id="IPR000595">
    <property type="entry name" value="cNMP-bd_dom"/>
</dbReference>
<organism evidence="2 3">
    <name type="scientific">Pristionchus pacificus</name>
    <name type="common">Parasitic nematode worm</name>
    <dbReference type="NCBI Taxonomy" id="54126"/>
    <lineage>
        <taxon>Eukaryota</taxon>
        <taxon>Metazoa</taxon>
        <taxon>Ecdysozoa</taxon>
        <taxon>Nematoda</taxon>
        <taxon>Chromadorea</taxon>
        <taxon>Rhabditida</taxon>
        <taxon>Rhabditina</taxon>
        <taxon>Diplogasteromorpha</taxon>
        <taxon>Diplogasteroidea</taxon>
        <taxon>Neodiplogasteridae</taxon>
        <taxon>Pristionchus</taxon>
    </lineage>
</organism>
<dbReference type="CDD" id="cd00038">
    <property type="entry name" value="CAP_ED"/>
    <property type="match status" value="2"/>
</dbReference>
<dbReference type="PANTHER" id="PTHR23113">
    <property type="entry name" value="GUANINE NUCLEOTIDE EXCHANGE FACTOR"/>
    <property type="match status" value="1"/>
</dbReference>
<dbReference type="Gene3D" id="1.10.8.1240">
    <property type="match status" value="1"/>
</dbReference>
<dbReference type="InterPro" id="IPR036388">
    <property type="entry name" value="WH-like_DNA-bd_sf"/>
</dbReference>
<dbReference type="PANTHER" id="PTHR23113:SF327">
    <property type="entry name" value="EXCHANGE PROTEIN DIRECTLY ACTIVATED BY CAMP, ISOFORM E"/>
    <property type="match status" value="1"/>
</dbReference>
<reference evidence="2" key="2">
    <citation type="submission" date="2022-06" db="UniProtKB">
        <authorList>
            <consortium name="EnsemblMetazoa"/>
        </authorList>
    </citation>
    <scope>IDENTIFICATION</scope>
    <source>
        <strain evidence="2">PS312</strain>
    </source>
</reference>
<dbReference type="PROSITE" id="PS50186">
    <property type="entry name" value="DEP"/>
    <property type="match status" value="1"/>
</dbReference>
<dbReference type="SUPFAM" id="SSF46785">
    <property type="entry name" value="Winged helix' DNA-binding domain"/>
    <property type="match status" value="1"/>
</dbReference>
<dbReference type="InterPro" id="IPR036390">
    <property type="entry name" value="WH_DNA-bd_sf"/>
</dbReference>
<dbReference type="Pfam" id="PF00610">
    <property type="entry name" value="DEP"/>
    <property type="match status" value="1"/>
</dbReference>
<dbReference type="SMART" id="SM00100">
    <property type="entry name" value="cNMP"/>
    <property type="match status" value="2"/>
</dbReference>
<dbReference type="InterPro" id="IPR019804">
    <property type="entry name" value="Ras_G-nucl-exch_fac_CS"/>
</dbReference>
<name>A0A2A6BA76_PRIPA</name>
<protein>
    <submittedName>
        <fullName evidence="2">Epac-1</fullName>
    </submittedName>
</protein>
<dbReference type="InterPro" id="IPR000591">
    <property type="entry name" value="DEP_dom"/>
</dbReference>
<dbReference type="Gene3D" id="2.60.120.10">
    <property type="entry name" value="Jelly Rolls"/>
    <property type="match status" value="2"/>
</dbReference>
<dbReference type="EnsemblMetazoa" id="PPA08403.1">
    <property type="protein sequence ID" value="PPA08403.1"/>
    <property type="gene ID" value="WBGene00097957"/>
</dbReference>
<dbReference type="Gene3D" id="1.10.10.10">
    <property type="entry name" value="Winged helix-like DNA-binding domain superfamily/Winged helix DNA-binding domain"/>
    <property type="match status" value="1"/>
</dbReference>
<dbReference type="GO" id="GO:0007265">
    <property type="term" value="P:Ras protein signal transduction"/>
    <property type="evidence" value="ECO:0000318"/>
    <property type="project" value="GO_Central"/>
</dbReference>
<feature type="region of interest" description="Disordered" evidence="1">
    <location>
        <begin position="1"/>
        <end position="72"/>
    </location>
</feature>
<dbReference type="InterPro" id="IPR029071">
    <property type="entry name" value="Ubiquitin-like_domsf"/>
</dbReference>
<dbReference type="InterPro" id="IPR014710">
    <property type="entry name" value="RmlC-like_jellyroll"/>
</dbReference>
<dbReference type="PROSITE" id="PS50009">
    <property type="entry name" value="RASGEF_CAT"/>
    <property type="match status" value="1"/>
</dbReference>
<dbReference type="SMART" id="SM00147">
    <property type="entry name" value="RasGEF"/>
    <property type="match status" value="1"/>
</dbReference>
<accession>A0A2A6BA76</accession>
<dbReference type="SUPFAM" id="SSF48366">
    <property type="entry name" value="Ras GEF"/>
    <property type="match status" value="1"/>
</dbReference>
<dbReference type="InterPro" id="IPR001895">
    <property type="entry name" value="RASGEF_cat_dom"/>
</dbReference>
<dbReference type="Gene3D" id="1.10.840.10">
    <property type="entry name" value="Ras guanine-nucleotide exchange factors catalytic domain"/>
    <property type="match status" value="1"/>
</dbReference>
<dbReference type="Gene3D" id="3.10.20.90">
    <property type="entry name" value="Phosphatidylinositol 3-kinase Catalytic Subunit, Chain A, domain 1"/>
    <property type="match status" value="1"/>
</dbReference>
<dbReference type="Pfam" id="PF00617">
    <property type="entry name" value="RasGEF"/>
    <property type="match status" value="1"/>
</dbReference>
<dbReference type="Gene3D" id="1.20.870.10">
    <property type="entry name" value="Son of sevenless (SoS) protein Chain: S domain 1"/>
    <property type="match status" value="1"/>
</dbReference>
<dbReference type="InterPro" id="IPR023578">
    <property type="entry name" value="Ras_GEF_dom_sf"/>
</dbReference>
<dbReference type="CDD" id="cd00155">
    <property type="entry name" value="RasGEF"/>
    <property type="match status" value="1"/>
</dbReference>
<dbReference type="PROSITE" id="PS50042">
    <property type="entry name" value="CNMP_BINDING_3"/>
    <property type="match status" value="2"/>
</dbReference>
<evidence type="ECO:0000256" key="1">
    <source>
        <dbReference type="SAM" id="MobiDB-lite"/>
    </source>
</evidence>
<dbReference type="SUPFAM" id="SSF54236">
    <property type="entry name" value="Ubiquitin-like"/>
    <property type="match status" value="1"/>
</dbReference>
<accession>A0A8R1U807</accession>
<reference evidence="3" key="1">
    <citation type="journal article" date="2008" name="Nat. Genet.">
        <title>The Pristionchus pacificus genome provides a unique perspective on nematode lifestyle and parasitism.</title>
        <authorList>
            <person name="Dieterich C."/>
            <person name="Clifton S.W."/>
            <person name="Schuster L.N."/>
            <person name="Chinwalla A."/>
            <person name="Delehaunty K."/>
            <person name="Dinkelacker I."/>
            <person name="Fulton L."/>
            <person name="Fulton R."/>
            <person name="Godfrey J."/>
            <person name="Minx P."/>
            <person name="Mitreva M."/>
            <person name="Roeseler W."/>
            <person name="Tian H."/>
            <person name="Witte H."/>
            <person name="Yang S.P."/>
            <person name="Wilson R.K."/>
            <person name="Sommer R.J."/>
        </authorList>
    </citation>
    <scope>NUCLEOTIDE SEQUENCE [LARGE SCALE GENOMIC DNA]</scope>
    <source>
        <strain evidence="3">PS312</strain>
    </source>
</reference>
<dbReference type="SMART" id="SM00229">
    <property type="entry name" value="RasGEFN"/>
    <property type="match status" value="1"/>
</dbReference>
<dbReference type="CDD" id="cd06224">
    <property type="entry name" value="REM"/>
    <property type="match status" value="1"/>
</dbReference>
<dbReference type="AlphaFoldDB" id="A0A2A6BA76"/>